<name>A0AA38NWX8_9AGAR</name>
<proteinExistence type="predicted"/>
<organism evidence="3 4">
    <name type="scientific">Lentinula raphanica</name>
    <dbReference type="NCBI Taxonomy" id="153919"/>
    <lineage>
        <taxon>Eukaryota</taxon>
        <taxon>Fungi</taxon>
        <taxon>Dikarya</taxon>
        <taxon>Basidiomycota</taxon>
        <taxon>Agaricomycotina</taxon>
        <taxon>Agaricomycetes</taxon>
        <taxon>Agaricomycetidae</taxon>
        <taxon>Agaricales</taxon>
        <taxon>Marasmiineae</taxon>
        <taxon>Omphalotaceae</taxon>
        <taxon>Lentinula</taxon>
    </lineage>
</organism>
<keyword evidence="2" id="KW-0732">Signal</keyword>
<dbReference type="EMBL" id="MU807097">
    <property type="protein sequence ID" value="KAJ3832060.1"/>
    <property type="molecule type" value="Genomic_DNA"/>
</dbReference>
<feature type="chain" id="PRO_5041256592" evidence="2">
    <location>
        <begin position="23"/>
        <end position="268"/>
    </location>
</feature>
<comment type="caution">
    <text evidence="3">The sequence shown here is derived from an EMBL/GenBank/DDBJ whole genome shotgun (WGS) entry which is preliminary data.</text>
</comment>
<reference evidence="3" key="1">
    <citation type="submission" date="2022-08" db="EMBL/GenBank/DDBJ databases">
        <authorList>
            <consortium name="DOE Joint Genome Institute"/>
            <person name="Min B."/>
            <person name="Riley R."/>
            <person name="Sierra-Patev S."/>
            <person name="Naranjo-Ortiz M."/>
            <person name="Looney B."/>
            <person name="Konkel Z."/>
            <person name="Slot J.C."/>
            <person name="Sakamoto Y."/>
            <person name="Steenwyk J.L."/>
            <person name="Rokas A."/>
            <person name="Carro J."/>
            <person name="Camarero S."/>
            <person name="Ferreira P."/>
            <person name="Molpeceres G."/>
            <person name="Ruiz-Duenas F.J."/>
            <person name="Serrano A."/>
            <person name="Henrissat B."/>
            <person name="Drula E."/>
            <person name="Hughes K.W."/>
            <person name="Mata J.L."/>
            <person name="Ishikawa N.K."/>
            <person name="Vargas-Isla R."/>
            <person name="Ushijima S."/>
            <person name="Smith C.A."/>
            <person name="Ahrendt S."/>
            <person name="Andreopoulos W."/>
            <person name="He G."/>
            <person name="Labutti K."/>
            <person name="Lipzen A."/>
            <person name="Ng V."/>
            <person name="Sandor L."/>
            <person name="Barry K."/>
            <person name="Martinez A.T."/>
            <person name="Xiao Y."/>
            <person name="Gibbons J.G."/>
            <person name="Terashima K."/>
            <person name="Hibbett D.S."/>
            <person name="Grigoriev I.V."/>
        </authorList>
    </citation>
    <scope>NUCLEOTIDE SEQUENCE</scope>
    <source>
        <strain evidence="3">TFB9207</strain>
    </source>
</reference>
<evidence type="ECO:0000313" key="4">
    <source>
        <dbReference type="Proteomes" id="UP001163846"/>
    </source>
</evidence>
<feature type="compositionally biased region" description="Acidic residues" evidence="1">
    <location>
        <begin position="222"/>
        <end position="237"/>
    </location>
</feature>
<dbReference type="Proteomes" id="UP001163846">
    <property type="component" value="Unassembled WGS sequence"/>
</dbReference>
<gene>
    <name evidence="3" type="ORF">F5878DRAFT_654712</name>
</gene>
<feature type="compositionally biased region" description="Acidic residues" evidence="1">
    <location>
        <begin position="244"/>
        <end position="268"/>
    </location>
</feature>
<evidence type="ECO:0000256" key="2">
    <source>
        <dbReference type="SAM" id="SignalP"/>
    </source>
</evidence>
<dbReference type="AlphaFoldDB" id="A0AA38NWX8"/>
<protein>
    <submittedName>
        <fullName evidence="3">Uncharacterized protein</fullName>
    </submittedName>
</protein>
<evidence type="ECO:0000313" key="3">
    <source>
        <dbReference type="EMBL" id="KAJ3832060.1"/>
    </source>
</evidence>
<feature type="signal peptide" evidence="2">
    <location>
        <begin position="1"/>
        <end position="22"/>
    </location>
</feature>
<accession>A0AA38NWX8</accession>
<evidence type="ECO:0000256" key="1">
    <source>
        <dbReference type="SAM" id="MobiDB-lite"/>
    </source>
</evidence>
<sequence>MQLNFLLLIITLEATFFSLKTCCINYTTYDVRRDQDTINPCNHADVMMLSGEDQPGTHSYWYARVLGIYCTTVISSHSQANTAESGPQDFEFLWVCWLGVAPQHRSGSHYPAQVIWACHLMPAFNDGRTGELLKTTQPTYAQKPGETDNWSYFYIGIFINLPGGGHTTNCKFFTRVGNANSDSEHDEELLADNNIFRDTLDKMSDPGEDPSLGDDLDKSESEDNDDSNGSDGEDNGENDGKDDSDGEDEDDGDSDNDDDDDDDGNDWQ</sequence>
<keyword evidence="4" id="KW-1185">Reference proteome</keyword>
<feature type="region of interest" description="Disordered" evidence="1">
    <location>
        <begin position="199"/>
        <end position="268"/>
    </location>
</feature>